<gene>
    <name evidence="4" type="ORF">GCM10007932_45110</name>
</gene>
<dbReference type="InterPro" id="IPR036188">
    <property type="entry name" value="FAD/NAD-bd_sf"/>
</dbReference>
<dbReference type="Pfam" id="PF00724">
    <property type="entry name" value="Oxidored_FMN"/>
    <property type="match status" value="1"/>
</dbReference>
<dbReference type="Pfam" id="PF01494">
    <property type="entry name" value="FAD_binding_3"/>
    <property type="match status" value="1"/>
</dbReference>
<reference evidence="5" key="1">
    <citation type="journal article" date="2019" name="Int. J. Syst. Evol. Microbiol.">
        <title>The Global Catalogue of Microorganisms (GCM) 10K type strain sequencing project: providing services to taxonomists for standard genome sequencing and annotation.</title>
        <authorList>
            <consortium name="The Broad Institute Genomics Platform"/>
            <consortium name="The Broad Institute Genome Sequencing Center for Infectious Disease"/>
            <person name="Wu L."/>
            <person name="Ma J."/>
        </authorList>
    </citation>
    <scope>NUCLEOTIDE SEQUENCE [LARGE SCALE GENOMIC DNA]</scope>
    <source>
        <strain evidence="5">NBRC 15640</strain>
    </source>
</reference>
<sequence>MRVACIGGGPGGLYFAISMKLRNPESEVVIFERHRADDTFGWGVVFSAETLDNFAQNDPSSAEAIRENFAYWDDIALVRNDEKIVSTGHGFCGIGRLRLLNILQKRAEELGIEIRYATEACPAEELAKEYDLVVASDGLNSKTRQAHEAEFKPNVEMRPCKFVWLGTPQKFDDAFTFIFVETDKGWVWAHAYQFDDEMATFIVECDEETWQNYGFGELSQQESIEVCQDIFKDHLSGQPLITNANHIRGSAWINFPRLLCEKWSFNNIVLMGDASASAHFSIGSGTKLAMESAIALATYLNQEDSIQDAFELYESERREQVLRIQSAAINSLEWFEHVHRYLGFDLEQLNYSMLTRSQRIGHENLRMRDPNWLADAEAWFCKQAGGTDSDGVRSPMFTPFSLRDLELVNRIVVSPIAQYKSSEGHISDWHLIHYGERAKGGAGLVCTEMVSVSEEGRPTLGCAGLYHDSQIEGWNRVNRFVHKETQAATCCQLGHAGARAATQLPWEAENQPLNKGGWPLKSASNVPWSPSSETPDPLSEHDMDTVCEQFVLAARRAERAGFDMLEIHAGHGGLLASFISPLTNLRDDQFGRQSLENRMRFPLRVVTAVRQAWPRKKPMSVRISASDWSGDKGVTPDEAVDISAMFKKVGVDIIVVSSGETTSSVTPRYGRLYQTPFADQIRNEADISTMAVGNIYEADHVNSILLAGRADLVAIGRPHLSDPYWTNRQAAQIQDKEQAWPSPYQTGKEQLQHLVNRELANTGLPKRES</sequence>
<evidence type="ECO:0000313" key="4">
    <source>
        <dbReference type="EMBL" id="GLQ75149.1"/>
    </source>
</evidence>
<dbReference type="InterPro" id="IPR002938">
    <property type="entry name" value="FAD-bd"/>
</dbReference>
<feature type="region of interest" description="Disordered" evidence="1">
    <location>
        <begin position="511"/>
        <end position="541"/>
    </location>
</feature>
<dbReference type="NCBIfam" id="NF006101">
    <property type="entry name" value="PRK08255.1"/>
    <property type="match status" value="1"/>
</dbReference>
<dbReference type="GO" id="GO:0010181">
    <property type="term" value="F:FMN binding"/>
    <property type="evidence" value="ECO:0007669"/>
    <property type="project" value="InterPro"/>
</dbReference>
<dbReference type="GO" id="GO:0071949">
    <property type="term" value="F:FAD binding"/>
    <property type="evidence" value="ECO:0007669"/>
    <property type="project" value="InterPro"/>
</dbReference>
<dbReference type="Gene3D" id="3.20.20.70">
    <property type="entry name" value="Aldolase class I"/>
    <property type="match status" value="1"/>
</dbReference>
<dbReference type="EMBL" id="BSNX01000067">
    <property type="protein sequence ID" value="GLQ75149.1"/>
    <property type="molecule type" value="Genomic_DNA"/>
</dbReference>
<evidence type="ECO:0000313" key="5">
    <source>
        <dbReference type="Proteomes" id="UP001156690"/>
    </source>
</evidence>
<keyword evidence="5" id="KW-1185">Reference proteome</keyword>
<dbReference type="AlphaFoldDB" id="A0AAV5NXW0"/>
<evidence type="ECO:0000259" key="3">
    <source>
        <dbReference type="Pfam" id="PF01494"/>
    </source>
</evidence>
<dbReference type="SUPFAM" id="SSF51395">
    <property type="entry name" value="FMN-linked oxidoreductases"/>
    <property type="match status" value="1"/>
</dbReference>
<feature type="compositionally biased region" description="Polar residues" evidence="1">
    <location>
        <begin position="522"/>
        <end position="534"/>
    </location>
</feature>
<dbReference type="GO" id="GO:0003959">
    <property type="term" value="F:NADPH dehydrogenase activity"/>
    <property type="evidence" value="ECO:0007669"/>
    <property type="project" value="InterPro"/>
</dbReference>
<proteinExistence type="predicted"/>
<evidence type="ECO:0000259" key="2">
    <source>
        <dbReference type="Pfam" id="PF00724"/>
    </source>
</evidence>
<feature type="domain" description="NADH:flavin oxidoreductase/NADH oxidase N-terminal" evidence="2">
    <location>
        <begin position="396"/>
        <end position="735"/>
    </location>
</feature>
<dbReference type="Gene3D" id="3.50.50.60">
    <property type="entry name" value="FAD/NAD(P)-binding domain"/>
    <property type="match status" value="1"/>
</dbReference>
<dbReference type="InterPro" id="IPR044152">
    <property type="entry name" value="YqjM-like"/>
</dbReference>
<comment type="caution">
    <text evidence="4">The sequence shown here is derived from an EMBL/GenBank/DDBJ whole genome shotgun (WGS) entry which is preliminary data.</text>
</comment>
<dbReference type="Gene3D" id="3.30.9.20">
    <property type="match status" value="1"/>
</dbReference>
<dbReference type="CDD" id="cd02932">
    <property type="entry name" value="OYE_YqiM_FMN"/>
    <property type="match status" value="1"/>
</dbReference>
<dbReference type="RefSeq" id="WP_126608745.1">
    <property type="nucleotide sequence ID" value="NZ_AP025144.1"/>
</dbReference>
<dbReference type="InterPro" id="IPR013785">
    <property type="entry name" value="Aldolase_TIM"/>
</dbReference>
<dbReference type="GO" id="GO:0050661">
    <property type="term" value="F:NADP binding"/>
    <property type="evidence" value="ECO:0007669"/>
    <property type="project" value="InterPro"/>
</dbReference>
<dbReference type="Proteomes" id="UP001156690">
    <property type="component" value="Unassembled WGS sequence"/>
</dbReference>
<evidence type="ECO:0000256" key="1">
    <source>
        <dbReference type="SAM" id="MobiDB-lite"/>
    </source>
</evidence>
<dbReference type="PANTHER" id="PTHR43303">
    <property type="entry name" value="NADPH DEHYDROGENASE C23G7.10C-RELATED"/>
    <property type="match status" value="1"/>
</dbReference>
<dbReference type="InterPro" id="IPR001155">
    <property type="entry name" value="OxRdtase_FMN_N"/>
</dbReference>
<dbReference type="PANTHER" id="PTHR43303:SF3">
    <property type="entry name" value="BLR3436 PROTEIN"/>
    <property type="match status" value="1"/>
</dbReference>
<organism evidence="4 5">
    <name type="scientific">Vibrio penaeicida</name>
    <dbReference type="NCBI Taxonomy" id="104609"/>
    <lineage>
        <taxon>Bacteria</taxon>
        <taxon>Pseudomonadati</taxon>
        <taxon>Pseudomonadota</taxon>
        <taxon>Gammaproteobacteria</taxon>
        <taxon>Vibrionales</taxon>
        <taxon>Vibrionaceae</taxon>
        <taxon>Vibrio</taxon>
    </lineage>
</organism>
<dbReference type="SUPFAM" id="SSF51905">
    <property type="entry name" value="FAD/NAD(P)-binding domain"/>
    <property type="match status" value="1"/>
</dbReference>
<accession>A0AAV5NXW0</accession>
<protein>
    <submittedName>
        <fullName evidence="4">NADH:flavin oxidoreductase</fullName>
    </submittedName>
</protein>
<name>A0AAV5NXW0_9VIBR</name>
<feature type="domain" description="FAD-binding" evidence="3">
    <location>
        <begin position="2"/>
        <end position="321"/>
    </location>
</feature>